<organism evidence="7">
    <name type="scientific">hydrocarbon metagenome</name>
    <dbReference type="NCBI Taxonomy" id="938273"/>
    <lineage>
        <taxon>unclassified sequences</taxon>
        <taxon>metagenomes</taxon>
        <taxon>ecological metagenomes</taxon>
    </lineage>
</organism>
<dbReference type="EMBL" id="LNQE01001842">
    <property type="protein sequence ID" value="KUG04727.1"/>
    <property type="molecule type" value="Genomic_DNA"/>
</dbReference>
<evidence type="ECO:0000256" key="1">
    <source>
        <dbReference type="ARBA" id="ARBA00007957"/>
    </source>
</evidence>
<dbReference type="SUPFAM" id="SSF46785">
    <property type="entry name" value="Winged helix' DNA-binding domain"/>
    <property type="match status" value="1"/>
</dbReference>
<keyword evidence="3" id="KW-0862">Zinc</keyword>
<evidence type="ECO:0000313" key="7">
    <source>
        <dbReference type="EMBL" id="KUG04727.1"/>
    </source>
</evidence>
<dbReference type="PANTHER" id="PTHR33202:SF7">
    <property type="entry name" value="FERRIC UPTAKE REGULATION PROTEIN"/>
    <property type="match status" value="1"/>
</dbReference>
<evidence type="ECO:0000256" key="5">
    <source>
        <dbReference type="ARBA" id="ARBA00023125"/>
    </source>
</evidence>
<evidence type="ECO:0000256" key="3">
    <source>
        <dbReference type="ARBA" id="ARBA00022833"/>
    </source>
</evidence>
<dbReference type="PANTHER" id="PTHR33202">
    <property type="entry name" value="ZINC UPTAKE REGULATION PROTEIN"/>
    <property type="match status" value="1"/>
</dbReference>
<proteinExistence type="inferred from homology"/>
<keyword evidence="2" id="KW-0678">Repressor</keyword>
<accession>A0A0W8E7W9</accession>
<dbReference type="GO" id="GO:0000976">
    <property type="term" value="F:transcription cis-regulatory region binding"/>
    <property type="evidence" value="ECO:0007669"/>
    <property type="project" value="TreeGrafter"/>
</dbReference>
<dbReference type="Gene3D" id="1.10.10.10">
    <property type="entry name" value="Winged helix-like DNA-binding domain superfamily/Winged helix DNA-binding domain"/>
    <property type="match status" value="1"/>
</dbReference>
<dbReference type="InterPro" id="IPR002481">
    <property type="entry name" value="FUR"/>
</dbReference>
<dbReference type="Gene3D" id="3.30.1490.190">
    <property type="match status" value="1"/>
</dbReference>
<reference evidence="7" key="1">
    <citation type="journal article" date="2015" name="Proc. Natl. Acad. Sci. U.S.A.">
        <title>Networks of energetic and metabolic interactions define dynamics in microbial communities.</title>
        <authorList>
            <person name="Embree M."/>
            <person name="Liu J.K."/>
            <person name="Al-Bassam M.M."/>
            <person name="Zengler K."/>
        </authorList>
    </citation>
    <scope>NUCLEOTIDE SEQUENCE</scope>
</reference>
<gene>
    <name evidence="7" type="ORF">ASZ90_017866</name>
</gene>
<name>A0A0W8E7W9_9ZZZZ</name>
<dbReference type="InterPro" id="IPR036390">
    <property type="entry name" value="WH_DNA-bd_sf"/>
</dbReference>
<dbReference type="GO" id="GO:0008270">
    <property type="term" value="F:zinc ion binding"/>
    <property type="evidence" value="ECO:0007669"/>
    <property type="project" value="TreeGrafter"/>
</dbReference>
<protein>
    <submittedName>
        <fullName evidence="7">Ferric uptake regulation protein fur</fullName>
    </submittedName>
</protein>
<dbReference type="AlphaFoldDB" id="A0A0W8E7W9"/>
<dbReference type="Pfam" id="PF01475">
    <property type="entry name" value="FUR"/>
    <property type="match status" value="1"/>
</dbReference>
<dbReference type="InterPro" id="IPR043135">
    <property type="entry name" value="Fur_C"/>
</dbReference>
<dbReference type="GO" id="GO:1900376">
    <property type="term" value="P:regulation of secondary metabolite biosynthetic process"/>
    <property type="evidence" value="ECO:0007669"/>
    <property type="project" value="TreeGrafter"/>
</dbReference>
<dbReference type="GO" id="GO:0045892">
    <property type="term" value="P:negative regulation of DNA-templated transcription"/>
    <property type="evidence" value="ECO:0007669"/>
    <property type="project" value="TreeGrafter"/>
</dbReference>
<dbReference type="CDD" id="cd07153">
    <property type="entry name" value="Fur_like"/>
    <property type="match status" value="1"/>
</dbReference>
<keyword evidence="4" id="KW-0805">Transcription regulation</keyword>
<dbReference type="InterPro" id="IPR036388">
    <property type="entry name" value="WH-like_DNA-bd_sf"/>
</dbReference>
<sequence length="141" mass="16303">MDAINAKLHGNSYRLTGQRKAVLNVMLESKGRHLSAEEVFWEARKISPKIGIATVYRTLEKLASLEVLYKSMFEGNKYRYELAEDEKHHHHHVLCLACGQISEVSGDLLYELESKLDEQGYKIIDHELKFYGYCPICNKEK</sequence>
<evidence type="ECO:0000256" key="6">
    <source>
        <dbReference type="ARBA" id="ARBA00023163"/>
    </source>
</evidence>
<dbReference type="GO" id="GO:0003700">
    <property type="term" value="F:DNA-binding transcription factor activity"/>
    <property type="evidence" value="ECO:0007669"/>
    <property type="project" value="InterPro"/>
</dbReference>
<keyword evidence="5" id="KW-0238">DNA-binding</keyword>
<keyword evidence="6" id="KW-0804">Transcription</keyword>
<evidence type="ECO:0000256" key="4">
    <source>
        <dbReference type="ARBA" id="ARBA00023015"/>
    </source>
</evidence>
<evidence type="ECO:0000256" key="2">
    <source>
        <dbReference type="ARBA" id="ARBA00022491"/>
    </source>
</evidence>
<comment type="caution">
    <text evidence="7">The sequence shown here is derived from an EMBL/GenBank/DDBJ whole genome shotgun (WGS) entry which is preliminary data.</text>
</comment>
<comment type="similarity">
    <text evidence="1">Belongs to the Fur family.</text>
</comment>